<proteinExistence type="predicted"/>
<dbReference type="RefSeq" id="WP_223417553.1">
    <property type="nucleotide sequence ID" value="NZ_JAIPME010000001.1"/>
</dbReference>
<keyword evidence="2" id="KW-1185">Reference proteome</keyword>
<evidence type="ECO:0000313" key="1">
    <source>
        <dbReference type="EMBL" id="MBZ2385792.1"/>
    </source>
</evidence>
<reference evidence="1 2" key="1">
    <citation type="submission" date="2021-08" db="EMBL/GenBank/DDBJ databases">
        <title>FDA dAtabase for Regulatory Grade micrObial Sequences (FDA-ARGOS): Supporting development and validation of Infectious Disease Dx tests.</title>
        <authorList>
            <person name="Sproer C."/>
            <person name="Gronow S."/>
            <person name="Severitt S."/>
            <person name="Schroder I."/>
            <person name="Tallon L."/>
            <person name="Sadzewicz L."/>
            <person name="Zhao X."/>
            <person name="Boylan J."/>
            <person name="Ott S."/>
            <person name="Bowen H."/>
            <person name="Vavikolanu K."/>
            <person name="Hazen T."/>
            <person name="Aluvathingal J."/>
            <person name="Nadendla S."/>
            <person name="Lowell S."/>
            <person name="Myers T."/>
            <person name="Yan Y."/>
            <person name="Sichtig H."/>
        </authorList>
    </citation>
    <scope>NUCLEOTIDE SEQUENCE [LARGE SCALE GENOMIC DNA]</scope>
    <source>
        <strain evidence="1 2">FDAARGOS_1460</strain>
    </source>
</reference>
<protein>
    <submittedName>
        <fullName evidence="1">Uncharacterized protein</fullName>
    </submittedName>
</protein>
<organism evidence="1 2">
    <name type="scientific">Anaerococcus murdochii</name>
    <dbReference type="NCBI Taxonomy" id="411577"/>
    <lineage>
        <taxon>Bacteria</taxon>
        <taxon>Bacillati</taxon>
        <taxon>Bacillota</taxon>
        <taxon>Tissierellia</taxon>
        <taxon>Tissierellales</taxon>
        <taxon>Peptoniphilaceae</taxon>
        <taxon>Anaerococcus</taxon>
    </lineage>
</organism>
<dbReference type="Proteomes" id="UP000734271">
    <property type="component" value="Unassembled WGS sequence"/>
</dbReference>
<name>A0ABS7SW88_9FIRM</name>
<evidence type="ECO:0000313" key="2">
    <source>
        <dbReference type="Proteomes" id="UP000734271"/>
    </source>
</evidence>
<dbReference type="EMBL" id="JAIPME010000001">
    <property type="protein sequence ID" value="MBZ2385792.1"/>
    <property type="molecule type" value="Genomic_DNA"/>
</dbReference>
<accession>A0ABS7SW88</accession>
<sequence>MKVKDFLDWFSDYDPESELKFELFELKDELRRCGVVETPLDAIDVNYSDKTDSVFVTMKWGIKMKKCKLELNDKEVTADFYGIYQYSKIVDLQPIRGRLEEGIITLPVAVVDYGRGLELVDVREIKAVSVEV</sequence>
<comment type="caution">
    <text evidence="1">The sequence shown here is derived from an EMBL/GenBank/DDBJ whole genome shotgun (WGS) entry which is preliminary data.</text>
</comment>
<gene>
    <name evidence="1" type="ORF">K8P03_00440</name>
</gene>